<accession>D7G6W6</accession>
<feature type="region of interest" description="Disordered" evidence="1">
    <location>
        <begin position="40"/>
        <end position="115"/>
    </location>
</feature>
<name>D7G6W6_ECTSI</name>
<feature type="compositionally biased region" description="Low complexity" evidence="1">
    <location>
        <begin position="82"/>
        <end position="102"/>
    </location>
</feature>
<reference evidence="2 3" key="1">
    <citation type="journal article" date="2010" name="Nature">
        <title>The Ectocarpus genome and the independent evolution of multicellularity in brown algae.</title>
        <authorList>
            <person name="Cock J.M."/>
            <person name="Sterck L."/>
            <person name="Rouze P."/>
            <person name="Scornet D."/>
            <person name="Allen A.E."/>
            <person name="Amoutzias G."/>
            <person name="Anthouard V."/>
            <person name="Artiguenave F."/>
            <person name="Aury J.M."/>
            <person name="Badger J.H."/>
            <person name="Beszteri B."/>
            <person name="Billiau K."/>
            <person name="Bonnet E."/>
            <person name="Bothwell J.H."/>
            <person name="Bowler C."/>
            <person name="Boyen C."/>
            <person name="Brownlee C."/>
            <person name="Carrano C.J."/>
            <person name="Charrier B."/>
            <person name="Cho G.Y."/>
            <person name="Coelho S.M."/>
            <person name="Collen J."/>
            <person name="Corre E."/>
            <person name="Da Silva C."/>
            <person name="Delage L."/>
            <person name="Delaroque N."/>
            <person name="Dittami S.M."/>
            <person name="Doulbeau S."/>
            <person name="Elias M."/>
            <person name="Farnham G."/>
            <person name="Gachon C.M."/>
            <person name="Gschloessl B."/>
            <person name="Heesch S."/>
            <person name="Jabbari K."/>
            <person name="Jubin C."/>
            <person name="Kawai H."/>
            <person name="Kimura K."/>
            <person name="Kloareg B."/>
            <person name="Kupper F.C."/>
            <person name="Lang D."/>
            <person name="Le Bail A."/>
            <person name="Leblanc C."/>
            <person name="Lerouge P."/>
            <person name="Lohr M."/>
            <person name="Lopez P.J."/>
            <person name="Martens C."/>
            <person name="Maumus F."/>
            <person name="Michel G."/>
            <person name="Miranda-Saavedra D."/>
            <person name="Morales J."/>
            <person name="Moreau H."/>
            <person name="Motomura T."/>
            <person name="Nagasato C."/>
            <person name="Napoli C.A."/>
            <person name="Nelson D.R."/>
            <person name="Nyvall-Collen P."/>
            <person name="Peters A.F."/>
            <person name="Pommier C."/>
            <person name="Potin P."/>
            <person name="Poulain J."/>
            <person name="Quesneville H."/>
            <person name="Read B."/>
            <person name="Rensing S.A."/>
            <person name="Ritter A."/>
            <person name="Rousvoal S."/>
            <person name="Samanta M."/>
            <person name="Samson G."/>
            <person name="Schroeder D.C."/>
            <person name="Segurens B."/>
            <person name="Strittmatter M."/>
            <person name="Tonon T."/>
            <person name="Tregear J.W."/>
            <person name="Valentin K."/>
            <person name="von Dassow P."/>
            <person name="Yamagishi T."/>
            <person name="Van de Peer Y."/>
            <person name="Wincker P."/>
        </authorList>
    </citation>
    <scope>NUCLEOTIDE SEQUENCE [LARGE SCALE GENOMIC DNA]</scope>
    <source>
        <strain evidence="3">Ec32 / CCAP1310/4</strain>
    </source>
</reference>
<evidence type="ECO:0000256" key="1">
    <source>
        <dbReference type="SAM" id="MobiDB-lite"/>
    </source>
</evidence>
<dbReference type="Proteomes" id="UP000002630">
    <property type="component" value="Linkage Group LG02"/>
</dbReference>
<keyword evidence="3" id="KW-1185">Reference proteome</keyword>
<dbReference type="AlphaFoldDB" id="D7G6W6"/>
<evidence type="ECO:0000313" key="3">
    <source>
        <dbReference type="Proteomes" id="UP000002630"/>
    </source>
</evidence>
<gene>
    <name evidence="2" type="ORF">Esi_0008_0060</name>
</gene>
<dbReference type="EMBL" id="FN649727">
    <property type="protein sequence ID" value="CBJ25659.1"/>
    <property type="molecule type" value="Genomic_DNA"/>
</dbReference>
<dbReference type="InParanoid" id="D7G6W6"/>
<evidence type="ECO:0000313" key="2">
    <source>
        <dbReference type="EMBL" id="CBJ25659.1"/>
    </source>
</evidence>
<proteinExistence type="predicted"/>
<sequence length="325" mass="35582">MRDLRNRLRAAVVFCAAGPVASFLPLFSPARARAGLVGAPCSRGVEPRRSPSRAPVGSTQLEATAERPEGHALQEGQEEKASSSASVDTPPAAAPASPVVDRSSAEGGEEKAGLAQNVAAVAKETDATASVGQSAEEEEVMAELLAHQPGGQDEAQEVDAALKPSKRVTKRLKKYFPKDFQDTTWTVAIQWNHSKYEVKTTKVALKADGEVVWLDKGKGSWILRTKSRDISIYRNFFLNWAGMRIFSAKLLNNTCDMYLSGVIKGWQPFLPLSKMGTWQAVRRGITLDENTPRPPWESREVVKEVTMPDGRKRKNTPIEIDVDLD</sequence>
<dbReference type="EMBL" id="FN649035">
    <property type="protein sequence ID" value="CBJ25659.1"/>
    <property type="molecule type" value="Genomic_DNA"/>
</dbReference>
<dbReference type="OrthoDB" id="187032at2759"/>
<protein>
    <submittedName>
        <fullName evidence="2">Uncharacterized protein</fullName>
    </submittedName>
</protein>
<feature type="compositionally biased region" description="Basic and acidic residues" evidence="1">
    <location>
        <begin position="64"/>
        <end position="81"/>
    </location>
</feature>
<organism evidence="2 3">
    <name type="scientific">Ectocarpus siliculosus</name>
    <name type="common">Brown alga</name>
    <name type="synonym">Conferva siliculosa</name>
    <dbReference type="NCBI Taxonomy" id="2880"/>
    <lineage>
        <taxon>Eukaryota</taxon>
        <taxon>Sar</taxon>
        <taxon>Stramenopiles</taxon>
        <taxon>Ochrophyta</taxon>
        <taxon>PX clade</taxon>
        <taxon>Phaeophyceae</taxon>
        <taxon>Ectocarpales</taxon>
        <taxon>Ectocarpaceae</taxon>
        <taxon>Ectocarpus</taxon>
    </lineage>
</organism>
<dbReference type="eggNOG" id="ENOG502SC0X">
    <property type="taxonomic scope" value="Eukaryota"/>
</dbReference>